<dbReference type="HOGENOM" id="CLU_1667465_0_0_11"/>
<evidence type="ECO:0000313" key="1">
    <source>
        <dbReference type="EMBL" id="AEF36824.1"/>
    </source>
</evidence>
<gene>
    <name evidence="1" type="ordered locus">JDM601_2824</name>
</gene>
<proteinExistence type="predicted"/>
<reference evidence="1 2" key="1">
    <citation type="journal article" date="2011" name="J. Bacteriol.">
        <title>Complete genome sequence of a novel clinical isolate, the nontuberculous Mycobacterium strain JDM601.</title>
        <authorList>
            <person name="Zhang Z.Y."/>
            <person name="Sun Z.Q."/>
            <person name="Wang Z.L."/>
            <person name="Wen Z.L."/>
            <person name="Sun Q.W."/>
            <person name="Zhu Z.Q."/>
            <person name="Song Y.Z."/>
            <person name="Zhao J.W."/>
            <person name="Wang H.H."/>
            <person name="Zhang S.L."/>
            <person name="Guo X.K."/>
        </authorList>
    </citation>
    <scope>NUCLEOTIDE SEQUENCE [LARGE SCALE GENOMIC DNA]</scope>
    <source>
        <strain evidence="1 2">JDM601</strain>
    </source>
</reference>
<dbReference type="KEGG" id="mjd:JDM601_2824"/>
<dbReference type="AlphaFoldDB" id="F5YZG0"/>
<organism evidence="1 2">
    <name type="scientific">Mycolicibacter sinensis (strain JDM601)</name>
    <name type="common">Mycobacterium sinense</name>
    <dbReference type="NCBI Taxonomy" id="875328"/>
    <lineage>
        <taxon>Bacteria</taxon>
        <taxon>Bacillati</taxon>
        <taxon>Actinomycetota</taxon>
        <taxon>Actinomycetes</taxon>
        <taxon>Mycobacteriales</taxon>
        <taxon>Mycobacteriaceae</taxon>
        <taxon>Mycolicibacter</taxon>
    </lineage>
</organism>
<protein>
    <submittedName>
        <fullName evidence="1">Lipoprotein LpqJ</fullName>
    </submittedName>
</protein>
<keyword evidence="2" id="KW-1185">Reference proteome</keyword>
<name>F5YZG0_MYCSD</name>
<keyword evidence="1" id="KW-0449">Lipoprotein</keyword>
<dbReference type="Proteomes" id="UP000009224">
    <property type="component" value="Chromosome"/>
</dbReference>
<sequence>MSCAMEQVITCRGGNDAVVYVYEKDTTAGAPPAVDSAVTLPDPDVDLYIQSGMRCQIHAGPHFEPYFHTTEAACEHRFSKAPAKNGPATGVIVQANGHFEWAYGNMGEPRPKVVIEPGHIYRLAGWTIVTDADGTRFTDDGTGKGMVVSADDAYPISR</sequence>
<accession>F5YZG0</accession>
<evidence type="ECO:0000313" key="2">
    <source>
        <dbReference type="Proteomes" id="UP000009224"/>
    </source>
</evidence>
<dbReference type="EMBL" id="CP002329">
    <property type="protein sequence ID" value="AEF36824.1"/>
    <property type="molecule type" value="Genomic_DNA"/>
</dbReference>